<feature type="region of interest" description="Disordered" evidence="1">
    <location>
        <begin position="1063"/>
        <end position="1179"/>
    </location>
</feature>
<reference evidence="2 3" key="1">
    <citation type="journal article" date="2008" name="Science">
        <title>The Physcomitrella genome reveals evolutionary insights into the conquest of land by plants.</title>
        <authorList>
            <person name="Rensing S."/>
            <person name="Lang D."/>
            <person name="Zimmer A."/>
            <person name="Terry A."/>
            <person name="Salamov A."/>
            <person name="Shapiro H."/>
            <person name="Nishiyama T."/>
            <person name="Perroud P.-F."/>
            <person name="Lindquist E."/>
            <person name="Kamisugi Y."/>
            <person name="Tanahashi T."/>
            <person name="Sakakibara K."/>
            <person name="Fujita T."/>
            <person name="Oishi K."/>
            <person name="Shin-I T."/>
            <person name="Kuroki Y."/>
            <person name="Toyoda A."/>
            <person name="Suzuki Y."/>
            <person name="Hashimoto A."/>
            <person name="Yamaguchi K."/>
            <person name="Sugano A."/>
            <person name="Kohara Y."/>
            <person name="Fujiyama A."/>
            <person name="Anterola A."/>
            <person name="Aoki S."/>
            <person name="Ashton N."/>
            <person name="Barbazuk W.B."/>
            <person name="Barker E."/>
            <person name="Bennetzen J."/>
            <person name="Bezanilla M."/>
            <person name="Blankenship R."/>
            <person name="Cho S.H."/>
            <person name="Dutcher S."/>
            <person name="Estelle M."/>
            <person name="Fawcett J.A."/>
            <person name="Gundlach H."/>
            <person name="Hanada K."/>
            <person name="Heyl A."/>
            <person name="Hicks K.A."/>
            <person name="Hugh J."/>
            <person name="Lohr M."/>
            <person name="Mayer K."/>
            <person name="Melkozernov A."/>
            <person name="Murata T."/>
            <person name="Nelson D."/>
            <person name="Pils B."/>
            <person name="Prigge M."/>
            <person name="Reiss B."/>
            <person name="Renner T."/>
            <person name="Rombauts S."/>
            <person name="Rushton P."/>
            <person name="Sanderfoot A."/>
            <person name="Schween G."/>
            <person name="Shiu S.-H."/>
            <person name="Stueber K."/>
            <person name="Theodoulou F.L."/>
            <person name="Tu H."/>
            <person name="Van de Peer Y."/>
            <person name="Verrier P.J."/>
            <person name="Waters E."/>
            <person name="Wood A."/>
            <person name="Yang L."/>
            <person name="Cove D."/>
            <person name="Cuming A."/>
            <person name="Hasebe M."/>
            <person name="Lucas S."/>
            <person name="Mishler D.B."/>
            <person name="Reski R."/>
            <person name="Grigoriev I."/>
            <person name="Quatrano R.S."/>
            <person name="Boore J.L."/>
        </authorList>
    </citation>
    <scope>NUCLEOTIDE SEQUENCE [LARGE SCALE GENOMIC DNA]</scope>
    <source>
        <strain evidence="2 3">cv. Gransden 2004</strain>
    </source>
</reference>
<reference evidence="2 3" key="2">
    <citation type="journal article" date="2018" name="Plant J.">
        <title>The Physcomitrella patens chromosome-scale assembly reveals moss genome structure and evolution.</title>
        <authorList>
            <person name="Lang D."/>
            <person name="Ullrich K.K."/>
            <person name="Murat F."/>
            <person name="Fuchs J."/>
            <person name="Jenkins J."/>
            <person name="Haas F.B."/>
            <person name="Piednoel M."/>
            <person name="Gundlach H."/>
            <person name="Van Bel M."/>
            <person name="Meyberg R."/>
            <person name="Vives C."/>
            <person name="Morata J."/>
            <person name="Symeonidi A."/>
            <person name="Hiss M."/>
            <person name="Muchero W."/>
            <person name="Kamisugi Y."/>
            <person name="Saleh O."/>
            <person name="Blanc G."/>
            <person name="Decker E.L."/>
            <person name="van Gessel N."/>
            <person name="Grimwood J."/>
            <person name="Hayes R.D."/>
            <person name="Graham S.W."/>
            <person name="Gunter L.E."/>
            <person name="McDaniel S.F."/>
            <person name="Hoernstein S.N.W."/>
            <person name="Larsson A."/>
            <person name="Li F.W."/>
            <person name="Perroud P.F."/>
            <person name="Phillips J."/>
            <person name="Ranjan P."/>
            <person name="Rokshar D.S."/>
            <person name="Rothfels C.J."/>
            <person name="Schneider L."/>
            <person name="Shu S."/>
            <person name="Stevenson D.W."/>
            <person name="Thummler F."/>
            <person name="Tillich M."/>
            <person name="Villarreal Aguilar J.C."/>
            <person name="Widiez T."/>
            <person name="Wong G.K."/>
            <person name="Wymore A."/>
            <person name="Zhang Y."/>
            <person name="Zimmer A.D."/>
            <person name="Quatrano R.S."/>
            <person name="Mayer K.F.X."/>
            <person name="Goodstein D."/>
            <person name="Casacuberta J.M."/>
            <person name="Vandepoele K."/>
            <person name="Reski R."/>
            <person name="Cuming A.C."/>
            <person name="Tuskan G.A."/>
            <person name="Maumus F."/>
            <person name="Salse J."/>
            <person name="Schmutz J."/>
            <person name="Rensing S.A."/>
        </authorList>
    </citation>
    <scope>NUCLEOTIDE SEQUENCE [LARGE SCALE GENOMIC DNA]</scope>
    <source>
        <strain evidence="2 3">cv. Gransden 2004</strain>
    </source>
</reference>
<feature type="compositionally biased region" description="Basic and acidic residues" evidence="1">
    <location>
        <begin position="761"/>
        <end position="792"/>
    </location>
</feature>
<dbReference type="KEGG" id="ppp:112274034"/>
<feature type="region of interest" description="Disordered" evidence="1">
    <location>
        <begin position="1407"/>
        <end position="1450"/>
    </location>
</feature>
<dbReference type="InParanoid" id="A0A7I4C9J9"/>
<feature type="compositionally biased region" description="Polar residues" evidence="1">
    <location>
        <begin position="987"/>
        <end position="1000"/>
    </location>
</feature>
<feature type="compositionally biased region" description="Low complexity" evidence="1">
    <location>
        <begin position="1155"/>
        <end position="1164"/>
    </location>
</feature>
<protein>
    <submittedName>
        <fullName evidence="2">Uncharacterized protein</fullName>
    </submittedName>
</protein>
<evidence type="ECO:0000313" key="2">
    <source>
        <dbReference type="EnsemblPlants" id="Pp3c21_320V3.2"/>
    </source>
</evidence>
<dbReference type="Gramene" id="Pp3c21_320V3.2">
    <property type="protein sequence ID" value="Pp3c21_320V3.2"/>
    <property type="gene ID" value="Pp3c21_320"/>
</dbReference>
<feature type="region of interest" description="Disordered" evidence="1">
    <location>
        <begin position="540"/>
        <end position="1032"/>
    </location>
</feature>
<dbReference type="OrthoDB" id="2020180at2759"/>
<organism evidence="2 3">
    <name type="scientific">Physcomitrium patens</name>
    <name type="common">Spreading-leaved earth moss</name>
    <name type="synonym">Physcomitrella patens</name>
    <dbReference type="NCBI Taxonomy" id="3218"/>
    <lineage>
        <taxon>Eukaryota</taxon>
        <taxon>Viridiplantae</taxon>
        <taxon>Streptophyta</taxon>
        <taxon>Embryophyta</taxon>
        <taxon>Bryophyta</taxon>
        <taxon>Bryophytina</taxon>
        <taxon>Bryopsida</taxon>
        <taxon>Funariidae</taxon>
        <taxon>Funariales</taxon>
        <taxon>Funariaceae</taxon>
        <taxon>Physcomitrium</taxon>
    </lineage>
</organism>
<dbReference type="RefSeq" id="XP_024358935.1">
    <property type="nucleotide sequence ID" value="XM_024503167.2"/>
</dbReference>
<dbReference type="Proteomes" id="UP000006727">
    <property type="component" value="Chromosome 21"/>
</dbReference>
<feature type="compositionally biased region" description="Low complexity" evidence="1">
    <location>
        <begin position="867"/>
        <end position="892"/>
    </location>
</feature>
<dbReference type="FunCoup" id="A0A7I4C9J9">
    <property type="interactions" value="1538"/>
</dbReference>
<dbReference type="GeneID" id="112274034"/>
<name>A0A7I4C9J9_PHYPA</name>
<keyword evidence="3" id="KW-1185">Reference proteome</keyword>
<feature type="compositionally biased region" description="Basic residues" evidence="1">
    <location>
        <begin position="608"/>
        <end position="622"/>
    </location>
</feature>
<dbReference type="EMBL" id="ABEU02000021">
    <property type="status" value="NOT_ANNOTATED_CDS"/>
    <property type="molecule type" value="Genomic_DNA"/>
</dbReference>
<dbReference type="PANTHER" id="PTHR31008">
    <property type="entry name" value="COP1-INTERACTING PROTEIN-RELATED"/>
    <property type="match status" value="1"/>
</dbReference>
<feature type="compositionally biased region" description="Basic and acidic residues" evidence="1">
    <location>
        <begin position="801"/>
        <end position="810"/>
    </location>
</feature>
<proteinExistence type="predicted"/>
<evidence type="ECO:0000256" key="1">
    <source>
        <dbReference type="SAM" id="MobiDB-lite"/>
    </source>
</evidence>
<feature type="region of interest" description="Disordered" evidence="1">
    <location>
        <begin position="147"/>
        <end position="181"/>
    </location>
</feature>
<feature type="region of interest" description="Disordered" evidence="1">
    <location>
        <begin position="1244"/>
        <end position="1324"/>
    </location>
</feature>
<feature type="region of interest" description="Disordered" evidence="1">
    <location>
        <begin position="339"/>
        <end position="411"/>
    </location>
</feature>
<feature type="compositionally biased region" description="Polar residues" evidence="1">
    <location>
        <begin position="351"/>
        <end position="360"/>
    </location>
</feature>
<sequence length="1502" mass="162085">MKSDVALDHAVFQLTPSRNRCELVVVCGEETERLASGLLKPFLVHVKAAEDQYATGTKEIKLKPPPGYGYVSKPETSAWFTKGTIERFVRFVSTPEVLERVGTVEAELVQLEGAIKEHTIETTKIDASQSSVAAGAPPAAGSILLTATTDQAPTPTPSRRNSLDETENPAPDDNASIDSHSRRRLLRAMEARKMLLHKEQSMAFARATAAGFDMQKMEHLLVFADCFGANRLGDACVMYTSIFKKSKESGLWDENEWPLSDTTSLRNVPTSPELRPRESDLWSDMHSEAGDFRLDELRDDVSVRSYTNYYSEDLSLRAYSGGEILRKWSPLEGMLSPSRTRDFNGELSRSRGGSKQTSWDEGSRIAQSREGASRPYADDSFLYPHGSSRRLPSLGSQHPGIIYSGDNTNELGTDLDSTNRGSLGQRQRRAWGPPPQFLAHQISVGLKTKSGPLLPGSDSYHMAVQGTPNTSNGLSASSHRIGESLPSWAAAAGQSDQPWHPGSTAPTGHGLPRLMVPKFQAHVVAGNGHLQSTLSAEPVIKPPEANGNVLSSPAANWQEHKRRQRVEGQEAVGSATPASVAANGNKLATARDLKSRPGAGRTTDRPQNKHVVRRASSPRRRSSSPMRRVQVGRNTMRRSGVMIAKGVNYASTKPAGSSQITPKELEPSDEETDDAPGEQNGSLLQQVHAEGEKQGFSRKDGLQTDSDQDSFANLAHESLPDQSPSRAPSEWNRSVDHEMDYPENGSEHMSTGHSGTLLSPKEPKGRFYEQYREKRDAKLRDESESRKADKNAKLKSMQEVLECRKAEMAARKGRGTAKANSDGEVRVLAEKLRSPKSDLAKSKKLKDDEGARRLDEIGNQRRERIAARSSPSHSSAGTASTVSTASALRVTVKQPYTPTSQPAIIPTPTVTPKAKPKAARRLSPPKKPSVGTSRGTATSPAAPASAPKLVRRLQTSPQTKEVESPLSRSVPSLAELRKENTKPALVRNSTYNERPRSTGSKLPGMRGAPAPLELNGSLVGPRGAAIDDKKRRVVTKKTGATAETVVPEAPVSGPLKVSKVSPAELSATSNLNKKPTPAPGANVDSKPFLRKGRGIGPGTNVRKSKVAAAPEPSKAYEEEVEKHVSDLEPKFVKTEDGGLDEEDKGITVRSDLTEASEASIEEAAGVSTTRPSAPPQSVALVVDDDDETIRPEEWQEPELADAVCSSEDFLDCKRDQESMHADISPENLHLSTLRPFLSEGLENDSMVNAIPSGTETPPLRSSPIHSIPLRSLSPKGSEVPELFKSPLASSGDAATSPRVTFSSVSDSFPSHDVPSSESAGSLYAVNPAPLPPIQVLLSPEVLTNSRVRKKWLSSQKVSTPSTVKESPRGLKRLLKFGMKKKDKSSAASTTSDSLSDIEDDLDIISEHGGRTEDLPHIGAKNLGSRMPGKASGLVGPPAIPEDSTTEDGVAGTPLVSIPFVRNSVPTAPAHYKTRDEHVAGSGLLKAPRSFFSLSSFRSKVKQ</sequence>
<feature type="compositionally biased region" description="Polar residues" evidence="1">
    <location>
        <begin position="747"/>
        <end position="757"/>
    </location>
</feature>
<reference evidence="2" key="3">
    <citation type="submission" date="2020-12" db="UniProtKB">
        <authorList>
            <consortium name="EnsemblPlants"/>
        </authorList>
    </citation>
    <scope>IDENTIFICATION</scope>
</reference>
<feature type="compositionally biased region" description="Basic and acidic residues" evidence="1">
    <location>
        <begin position="1114"/>
        <end position="1136"/>
    </location>
</feature>
<dbReference type="PANTHER" id="PTHR31008:SF2">
    <property type="entry name" value="COP1-INTERACTING PROTEIN-LIKE PROTEIN"/>
    <property type="match status" value="1"/>
</dbReference>
<feature type="compositionally biased region" description="Basic residues" evidence="1">
    <location>
        <begin position="914"/>
        <end position="924"/>
    </location>
</feature>
<feature type="compositionally biased region" description="Low complexity" evidence="1">
    <location>
        <begin position="902"/>
        <end position="913"/>
    </location>
</feature>
<feature type="compositionally biased region" description="Basic and acidic residues" evidence="1">
    <location>
        <begin position="689"/>
        <end position="702"/>
    </location>
</feature>
<dbReference type="EnsemblPlants" id="Pp3c21_320V3.2">
    <property type="protein sequence ID" value="Pp3c21_320V3.2"/>
    <property type="gene ID" value="Pp3c21_320"/>
</dbReference>
<feature type="compositionally biased region" description="Acidic residues" evidence="1">
    <location>
        <begin position="667"/>
        <end position="676"/>
    </location>
</feature>
<feature type="compositionally biased region" description="Low complexity" evidence="1">
    <location>
        <begin position="936"/>
        <end position="947"/>
    </location>
</feature>
<evidence type="ECO:0000313" key="3">
    <source>
        <dbReference type="Proteomes" id="UP000006727"/>
    </source>
</evidence>
<feature type="compositionally biased region" description="Polar residues" evidence="1">
    <location>
        <begin position="649"/>
        <end position="661"/>
    </location>
</feature>
<feature type="compositionally biased region" description="Polar residues" evidence="1">
    <location>
        <begin position="1297"/>
        <end position="1319"/>
    </location>
</feature>
<feature type="compositionally biased region" description="Basic and acidic residues" evidence="1">
    <location>
        <begin position="821"/>
        <end position="866"/>
    </location>
</feature>
<accession>A0A7I4C9J9</accession>
<gene>
    <name evidence="2" type="primary">LOC112274034</name>
</gene>